<dbReference type="AlphaFoldDB" id="A0A0F9HV71"/>
<evidence type="ECO:0000313" key="1">
    <source>
        <dbReference type="EMBL" id="KKM07037.1"/>
    </source>
</evidence>
<comment type="caution">
    <text evidence="1">The sequence shown here is derived from an EMBL/GenBank/DDBJ whole genome shotgun (WGS) entry which is preliminary data.</text>
</comment>
<organism evidence="1">
    <name type="scientific">marine sediment metagenome</name>
    <dbReference type="NCBI Taxonomy" id="412755"/>
    <lineage>
        <taxon>unclassified sequences</taxon>
        <taxon>metagenomes</taxon>
        <taxon>ecological metagenomes</taxon>
    </lineage>
</organism>
<protein>
    <submittedName>
        <fullName evidence="1">Uncharacterized protein</fullName>
    </submittedName>
</protein>
<sequence length="45" mass="5205">MRKAHKQGQTYGCDDCIYLRGKRCILWEVKVTNPSNSHCVSHNVK</sequence>
<reference evidence="1" key="1">
    <citation type="journal article" date="2015" name="Nature">
        <title>Complex archaea that bridge the gap between prokaryotes and eukaryotes.</title>
        <authorList>
            <person name="Spang A."/>
            <person name="Saw J.H."/>
            <person name="Jorgensen S.L."/>
            <person name="Zaremba-Niedzwiedzka K."/>
            <person name="Martijn J."/>
            <person name="Lind A.E."/>
            <person name="van Eijk R."/>
            <person name="Schleper C."/>
            <person name="Guy L."/>
            <person name="Ettema T.J."/>
        </authorList>
    </citation>
    <scope>NUCLEOTIDE SEQUENCE</scope>
</reference>
<name>A0A0F9HV71_9ZZZZ</name>
<dbReference type="EMBL" id="LAZR01015860">
    <property type="protein sequence ID" value="KKM07037.1"/>
    <property type="molecule type" value="Genomic_DNA"/>
</dbReference>
<proteinExistence type="predicted"/>
<gene>
    <name evidence="1" type="ORF">LCGC14_1737910</name>
</gene>
<accession>A0A0F9HV71</accession>